<evidence type="ECO:0000256" key="5">
    <source>
        <dbReference type="SAM" id="Phobius"/>
    </source>
</evidence>
<dbReference type="CDD" id="cd06127">
    <property type="entry name" value="DEDDh"/>
    <property type="match status" value="1"/>
</dbReference>
<keyword evidence="5" id="KW-0472">Membrane</keyword>
<dbReference type="Gene3D" id="3.30.420.10">
    <property type="entry name" value="Ribonuclease H-like superfamily/Ribonuclease H"/>
    <property type="match status" value="1"/>
</dbReference>
<dbReference type="Proteomes" id="UP001057991">
    <property type="component" value="Chromosome"/>
</dbReference>
<evidence type="ECO:0000256" key="1">
    <source>
        <dbReference type="ARBA" id="ARBA00012417"/>
    </source>
</evidence>
<dbReference type="InterPro" id="IPR006054">
    <property type="entry name" value="DnaQ"/>
</dbReference>
<comment type="catalytic activity">
    <reaction evidence="4">
        <text>DNA(n) + a 2'-deoxyribonucleoside 5'-triphosphate = DNA(n+1) + diphosphate</text>
        <dbReference type="Rhea" id="RHEA:22508"/>
        <dbReference type="Rhea" id="RHEA-COMP:17339"/>
        <dbReference type="Rhea" id="RHEA-COMP:17340"/>
        <dbReference type="ChEBI" id="CHEBI:33019"/>
        <dbReference type="ChEBI" id="CHEBI:61560"/>
        <dbReference type="ChEBI" id="CHEBI:173112"/>
        <dbReference type="EC" id="2.7.7.7"/>
    </reaction>
</comment>
<protein>
    <recommendedName>
        <fullName evidence="1">DNA-directed DNA polymerase</fullName>
        <ecNumber evidence="1">2.7.7.7</ecNumber>
    </recommendedName>
</protein>
<dbReference type="SUPFAM" id="SSF53098">
    <property type="entry name" value="Ribonuclease H-like"/>
    <property type="match status" value="1"/>
</dbReference>
<dbReference type="SMART" id="SM00479">
    <property type="entry name" value="EXOIII"/>
    <property type="match status" value="1"/>
</dbReference>
<name>A0A9Q9H8Y5_9RHOB</name>
<evidence type="ECO:0000259" key="6">
    <source>
        <dbReference type="SMART" id="SM00479"/>
    </source>
</evidence>
<dbReference type="InterPro" id="IPR036397">
    <property type="entry name" value="RNaseH_sf"/>
</dbReference>
<evidence type="ECO:0000256" key="3">
    <source>
        <dbReference type="ARBA" id="ARBA00026073"/>
    </source>
</evidence>
<reference evidence="7" key="1">
    <citation type="submission" date="2021-08" db="EMBL/GenBank/DDBJ databases">
        <authorList>
            <person name="Nwanade C."/>
            <person name="Wang M."/>
            <person name="Masoudi A."/>
            <person name="Yu Z."/>
            <person name="Liu J."/>
        </authorList>
    </citation>
    <scope>NUCLEOTIDE SEQUENCE</scope>
    <source>
        <strain evidence="7">S056</strain>
    </source>
</reference>
<evidence type="ECO:0000256" key="2">
    <source>
        <dbReference type="ARBA" id="ARBA00025483"/>
    </source>
</evidence>
<feature type="domain" description="Exonuclease" evidence="6">
    <location>
        <begin position="278"/>
        <end position="447"/>
    </location>
</feature>
<dbReference type="EMBL" id="CP080776">
    <property type="protein sequence ID" value="UWP95098.1"/>
    <property type="molecule type" value="Genomic_DNA"/>
</dbReference>
<dbReference type="GO" id="GO:0005829">
    <property type="term" value="C:cytosol"/>
    <property type="evidence" value="ECO:0007669"/>
    <property type="project" value="TreeGrafter"/>
</dbReference>
<dbReference type="EC" id="2.7.7.7" evidence="1"/>
<feature type="transmembrane region" description="Helical" evidence="5">
    <location>
        <begin position="48"/>
        <end position="70"/>
    </location>
</feature>
<dbReference type="GO" id="GO:0045004">
    <property type="term" value="P:DNA replication proofreading"/>
    <property type="evidence" value="ECO:0007669"/>
    <property type="project" value="TreeGrafter"/>
</dbReference>
<keyword evidence="7" id="KW-0378">Hydrolase</keyword>
<dbReference type="GO" id="GO:0003887">
    <property type="term" value="F:DNA-directed DNA polymerase activity"/>
    <property type="evidence" value="ECO:0007669"/>
    <property type="project" value="UniProtKB-EC"/>
</dbReference>
<accession>A0A9Q9H8Y5</accession>
<evidence type="ECO:0000313" key="7">
    <source>
        <dbReference type="EMBL" id="UWP95098.1"/>
    </source>
</evidence>
<keyword evidence="7" id="KW-0540">Nuclease</keyword>
<dbReference type="PANTHER" id="PTHR30231">
    <property type="entry name" value="DNA POLYMERASE III SUBUNIT EPSILON"/>
    <property type="match status" value="1"/>
</dbReference>
<dbReference type="Pfam" id="PF00929">
    <property type="entry name" value="RNase_T"/>
    <property type="match status" value="1"/>
</dbReference>
<evidence type="ECO:0000256" key="4">
    <source>
        <dbReference type="ARBA" id="ARBA00049244"/>
    </source>
</evidence>
<dbReference type="GO" id="GO:0003677">
    <property type="term" value="F:DNA binding"/>
    <property type="evidence" value="ECO:0007669"/>
    <property type="project" value="InterPro"/>
</dbReference>
<dbReference type="NCBIfam" id="TIGR00573">
    <property type="entry name" value="dnaq"/>
    <property type="match status" value="1"/>
</dbReference>
<dbReference type="Gene3D" id="3.30.450.20">
    <property type="entry name" value="PAS domain"/>
    <property type="match status" value="1"/>
</dbReference>
<keyword evidence="5" id="KW-0812">Transmembrane</keyword>
<evidence type="ECO:0000313" key="8">
    <source>
        <dbReference type="Proteomes" id="UP001057991"/>
    </source>
</evidence>
<keyword evidence="7" id="KW-0269">Exonuclease</keyword>
<dbReference type="FunFam" id="3.30.420.10:FF:000045">
    <property type="entry name" value="3'-5' exonuclease DinG"/>
    <property type="match status" value="1"/>
</dbReference>
<dbReference type="RefSeq" id="WP_259778307.1">
    <property type="nucleotide sequence ID" value="NZ_CP080774.1"/>
</dbReference>
<gene>
    <name evidence="7" type="ORF">K3X48_13040</name>
</gene>
<sequence>MKPLHRLSLRFRNFLFFAFLALAVIMATFGALYLGYRRADEFGTASAFTFAGVVALFSQLAIITGIWFLFDENIARPIERLAANLRAKVHAKAGGIDKHDGRYLGDLVEATESVTRQLSTSTMDQASAVAHETARLNADKARLTALLSEIPVAMVLVNPNHQIVLYDSQAAGILSQVSPPRLNASIFEYFQKGPFMEAYEKMLETGDEQGFSDRSAHFQFHFDVRIKPLDSGDGYMLVIDDTHADFAPDAARPVVFDFELMQSEATGDLWTANLNDLTFVVFDTETTGLQPHKDEIVQIGAVRVMKSKIVPGEQIDMLVDPERPIPAASTKVHGISDAMVTGAPTVIPAIKKLYSFASGAVLVAHNAPFDMAFLHNHEKEAGLDWNHPILDTVLLSAVLFGRTEVHTLDALCDRLDVVIPPELRHTALGDAHATAEVLCKMLAMLQSRGVATLAEAVAEAKTHSRLLKDLN</sequence>
<dbReference type="GO" id="GO:0008408">
    <property type="term" value="F:3'-5' exonuclease activity"/>
    <property type="evidence" value="ECO:0007669"/>
    <property type="project" value="TreeGrafter"/>
</dbReference>
<dbReference type="InterPro" id="IPR012337">
    <property type="entry name" value="RNaseH-like_sf"/>
</dbReference>
<comment type="function">
    <text evidence="2">DNA polymerase III is a complex, multichain enzyme responsible for most of the replicative synthesis in bacteria. The epsilon subunit contain the editing function and is a proofreading 3'-5' exonuclease.</text>
</comment>
<keyword evidence="5" id="KW-1133">Transmembrane helix</keyword>
<dbReference type="PANTHER" id="PTHR30231:SF41">
    <property type="entry name" value="DNA POLYMERASE III SUBUNIT EPSILON"/>
    <property type="match status" value="1"/>
</dbReference>
<proteinExistence type="predicted"/>
<organism evidence="7 8">
    <name type="scientific">Aliiroseovarius crassostreae</name>
    <dbReference type="NCBI Taxonomy" id="154981"/>
    <lineage>
        <taxon>Bacteria</taxon>
        <taxon>Pseudomonadati</taxon>
        <taxon>Pseudomonadota</taxon>
        <taxon>Alphaproteobacteria</taxon>
        <taxon>Rhodobacterales</taxon>
        <taxon>Paracoccaceae</taxon>
        <taxon>Aliiroseovarius</taxon>
    </lineage>
</organism>
<dbReference type="InterPro" id="IPR013520">
    <property type="entry name" value="Ribonucl_H"/>
</dbReference>
<dbReference type="AlphaFoldDB" id="A0A9Q9H8Y5"/>
<feature type="transmembrane region" description="Helical" evidence="5">
    <location>
        <begin position="12"/>
        <end position="36"/>
    </location>
</feature>
<comment type="subunit">
    <text evidence="3">DNA polymerase III contains a core (composed of alpha, epsilon and theta chains) that associates with a tau subunit. This core dimerizes to form the POLIII' complex. PolIII' associates with the gamma complex (composed of gamma, delta, delta', psi and chi chains) and with the beta chain to form the complete DNA polymerase III complex.</text>
</comment>